<reference evidence="1" key="1">
    <citation type="submission" date="2021-06" db="EMBL/GenBank/DDBJ databases">
        <authorList>
            <person name="Kallberg Y."/>
            <person name="Tangrot J."/>
            <person name="Rosling A."/>
        </authorList>
    </citation>
    <scope>NUCLEOTIDE SEQUENCE</scope>
    <source>
        <strain evidence="1">AZ414A</strain>
    </source>
</reference>
<dbReference type="AlphaFoldDB" id="A0A9N9G598"/>
<dbReference type="Proteomes" id="UP000789706">
    <property type="component" value="Unassembled WGS sequence"/>
</dbReference>
<name>A0A9N9G598_9GLOM</name>
<gene>
    <name evidence="1" type="ORF">DEBURN_LOCUS8445</name>
</gene>
<dbReference type="OrthoDB" id="428577at2759"/>
<organism evidence="1 2">
    <name type="scientific">Diversispora eburnea</name>
    <dbReference type="NCBI Taxonomy" id="1213867"/>
    <lineage>
        <taxon>Eukaryota</taxon>
        <taxon>Fungi</taxon>
        <taxon>Fungi incertae sedis</taxon>
        <taxon>Mucoromycota</taxon>
        <taxon>Glomeromycotina</taxon>
        <taxon>Glomeromycetes</taxon>
        <taxon>Diversisporales</taxon>
        <taxon>Diversisporaceae</taxon>
        <taxon>Diversispora</taxon>
    </lineage>
</organism>
<proteinExistence type="predicted"/>
<feature type="non-terminal residue" evidence="1">
    <location>
        <position position="133"/>
    </location>
</feature>
<sequence length="133" mass="15066">KLGLHRMRERAWNVHPSCATTGEVFLKALGNDKILSLKEELVRILDDKGNGDPTKIRLLKADNNNPPVYTSLDREGETVNSYGLSDEQILYLSYWDDKIGDTYHQQVKVVDNISMEEDDNISMEEDGKGKARA</sequence>
<evidence type="ECO:0000313" key="2">
    <source>
        <dbReference type="Proteomes" id="UP000789706"/>
    </source>
</evidence>
<comment type="caution">
    <text evidence="1">The sequence shown here is derived from an EMBL/GenBank/DDBJ whole genome shotgun (WGS) entry which is preliminary data.</text>
</comment>
<keyword evidence="2" id="KW-1185">Reference proteome</keyword>
<evidence type="ECO:0000313" key="1">
    <source>
        <dbReference type="EMBL" id="CAG8578350.1"/>
    </source>
</evidence>
<dbReference type="EMBL" id="CAJVPK010001244">
    <property type="protein sequence ID" value="CAG8578350.1"/>
    <property type="molecule type" value="Genomic_DNA"/>
</dbReference>
<protein>
    <submittedName>
        <fullName evidence="1">5179_t:CDS:1</fullName>
    </submittedName>
</protein>
<accession>A0A9N9G598</accession>